<accession>A0A0P1EG97</accession>
<dbReference type="Proteomes" id="UP000050783">
    <property type="component" value="Unassembled WGS sequence"/>
</dbReference>
<evidence type="ECO:0000313" key="1">
    <source>
        <dbReference type="EMBL" id="CUH49097.1"/>
    </source>
</evidence>
<organism evidence="1 2">
    <name type="scientific">Ruegeria atlantica</name>
    <dbReference type="NCBI Taxonomy" id="81569"/>
    <lineage>
        <taxon>Bacteria</taxon>
        <taxon>Pseudomonadati</taxon>
        <taxon>Pseudomonadota</taxon>
        <taxon>Alphaproteobacteria</taxon>
        <taxon>Rhodobacterales</taxon>
        <taxon>Roseobacteraceae</taxon>
        <taxon>Ruegeria</taxon>
    </lineage>
</organism>
<dbReference type="RefSeq" id="WP_058278562.1">
    <property type="nucleotide sequence ID" value="NZ_CYPU01000056.1"/>
</dbReference>
<reference evidence="1 2" key="1">
    <citation type="submission" date="2015-09" db="EMBL/GenBank/DDBJ databases">
        <authorList>
            <consortium name="Swine Surveillance"/>
        </authorList>
    </citation>
    <scope>NUCLEOTIDE SEQUENCE [LARGE SCALE GENOMIC DNA]</scope>
    <source>
        <strain evidence="1 2">CECT 4292</strain>
    </source>
</reference>
<gene>
    <name evidence="1" type="ORF">RUA4292_03292</name>
</gene>
<proteinExistence type="predicted"/>
<dbReference type="AlphaFoldDB" id="A0A0P1EG97"/>
<dbReference type="EMBL" id="CYPU01000056">
    <property type="protein sequence ID" value="CUH49097.1"/>
    <property type="molecule type" value="Genomic_DNA"/>
</dbReference>
<protein>
    <submittedName>
        <fullName evidence="1">Uncharacterized protein</fullName>
    </submittedName>
</protein>
<dbReference type="GeneID" id="55494452"/>
<sequence length="106" mass="11384">MKQVFGVGIILILVGCQDMPLENEAADTVIKSPTNENLRLVGGYRSTDDDCQLTGETSFTVNFLDDAADLVSCPTGSDAAESLVDMYAAREVAQTGGYTVYSIPRR</sequence>
<dbReference type="STRING" id="81569.RUM4293_00076"/>
<name>A0A0P1EG97_9RHOB</name>
<dbReference type="OrthoDB" id="7392270at2"/>
<evidence type="ECO:0000313" key="2">
    <source>
        <dbReference type="Proteomes" id="UP000050783"/>
    </source>
</evidence>
<dbReference type="PROSITE" id="PS51257">
    <property type="entry name" value="PROKAR_LIPOPROTEIN"/>
    <property type="match status" value="1"/>
</dbReference>